<feature type="domain" description="Telomeric single stranded DNA binding POT1/Cdc13" evidence="2">
    <location>
        <begin position="1528"/>
        <end position="1676"/>
    </location>
</feature>
<feature type="region of interest" description="Disordered" evidence="1">
    <location>
        <begin position="1689"/>
        <end position="1708"/>
    </location>
</feature>
<evidence type="ECO:0000256" key="1">
    <source>
        <dbReference type="SAM" id="MobiDB-lite"/>
    </source>
</evidence>
<feature type="compositionally biased region" description="Acidic residues" evidence="1">
    <location>
        <begin position="613"/>
        <end position="629"/>
    </location>
</feature>
<feature type="compositionally biased region" description="Low complexity" evidence="1">
    <location>
        <begin position="1463"/>
        <end position="1475"/>
    </location>
</feature>
<feature type="compositionally biased region" description="Acidic residues" evidence="1">
    <location>
        <begin position="1077"/>
        <end position="1099"/>
    </location>
</feature>
<feature type="compositionally biased region" description="Basic and acidic residues" evidence="1">
    <location>
        <begin position="737"/>
        <end position="746"/>
    </location>
</feature>
<protein>
    <recommendedName>
        <fullName evidence="2">Telomeric single stranded DNA binding POT1/Cdc13 domain-containing protein</fullName>
    </recommendedName>
</protein>
<feature type="compositionally biased region" description="Low complexity" evidence="1">
    <location>
        <begin position="1415"/>
        <end position="1425"/>
    </location>
</feature>
<feature type="region of interest" description="Disordered" evidence="1">
    <location>
        <begin position="140"/>
        <end position="178"/>
    </location>
</feature>
<dbReference type="Pfam" id="PF02765">
    <property type="entry name" value="POT1"/>
    <property type="match status" value="1"/>
</dbReference>
<feature type="compositionally biased region" description="Basic and acidic residues" evidence="1">
    <location>
        <begin position="911"/>
        <end position="927"/>
    </location>
</feature>
<keyword evidence="4" id="KW-1185">Reference proteome</keyword>
<feature type="compositionally biased region" description="Polar residues" evidence="1">
    <location>
        <begin position="1194"/>
        <end position="1218"/>
    </location>
</feature>
<dbReference type="GeneID" id="98124559"/>
<accession>A0ABR4DE93</accession>
<feature type="compositionally biased region" description="Basic and acidic residues" evidence="1">
    <location>
        <begin position="602"/>
        <end position="612"/>
    </location>
</feature>
<feature type="region of interest" description="Disordered" evidence="1">
    <location>
        <begin position="447"/>
        <end position="501"/>
    </location>
</feature>
<proteinExistence type="predicted"/>
<feature type="compositionally biased region" description="Polar residues" evidence="1">
    <location>
        <begin position="1438"/>
        <end position="1452"/>
    </location>
</feature>
<evidence type="ECO:0000313" key="3">
    <source>
        <dbReference type="EMBL" id="KAL2268681.1"/>
    </source>
</evidence>
<sequence length="1708" mass="182421">MASDDKAIAATLASLQPTPIAQLGPDLPDQPSRVVRGQVTITWPYNSVNKTLAVLIAEPDVRLRRNKGQIRIVLSGPSAVAVSACGLGAGDELLFALAGAEWSKDASPGRIPGARVEWQLQFGWKLLLQVTSSESGEVRHINIDSPPQHEPDEPPTVVARPPSPAPAPASLPPDIPSTARKISAAPLEEYPSPAFMKRARMSYGALFEGGLDIFEEDGGIRGRGRKRTRFGRNSGAWRYSSRSPSPERSTPTPDAVETLPGGPVGSSPKPAMLDEACQTSDVEMEDSDPGPARRSPSDRESSPVSVASPTPAPRKRPDVPAQEQHAVLHEVGRSSPAPQDEATPVTKEQPPPVAPSRQPEPGPEAATAGLVVSGAPATEPLHHEAQREEPSPAPAQPANLPPTSNAQPATEIPLFSPTSFGSGFSGFAGAAARDSTLSLADQVRFGFSHTPHTEPASPSGHPEGAPGPEPNHAIHDPYPVSYLDHVHHPASYPDIHASHDGPDAQHMDVHDDHDLPHPPPVETYNEGQWEMATQAPQYNPIEGGHFGADALKEGVGLVDHESFHTSDVDPAKVPEGFRSYGPGDAPKKSPELCEEQAVPDEAGAKSEVVRIDDTDESEEEGGEGEEEEAVAAAAAAAEEEEEEEEEEEGEEDDEDAEADDDADGERIEEGVYDQRQYEIPSDDEEGSSEEEEELELEAEERYGNNAVYDEDCDDENGDVEDGEDEEDYESEEDEYEGDNHGDKRYQDEDEDEDEEEEEEDEEEEEEEEEDEEDYEGAAGSWHRRPVAVQKPKEPVVISLLSDSEDEAPPARPAPAPARQVPVLVNSKADTNVATTVEPESESEVESEANHEVEAKVEPEIQSEADEEAKSESESEDEHEVELEVEQRASQEAELETSPPAEEGSRSSPEPSSREESLPVPEHPRSEDQPSPDTNESASQPSPDIRESVETDHQEVQQTDRIFGTTHVVDFAFRATQPADEHSEMPPTQETTVAAEPSPVDSQSPSALEVSGARRPSFAPEPEAALSESSSEGLFATAPRARSPDPATAVEATDRAERPAGDEATSVPEPSQPSPDVMEVEIPEEATAEPMEVETTEETAVEPMEVEKTATDEIAAQALEDDSLPDADAVSFSSQVEMVDQPTGDEMERPPTDTRHFEDAREEDVQMTDAAPAVSPAPIEMTSSGPQQEGWLGTSAVSSQDVTTQTAYETAPTGLTQEQAPDVQEVPVISEGDASALPAQEVVPSTQPSLATKDTVADADKEGLNDGTNPDDALVSATQPHAEPADYTEPTVAPETEKDASQFETQPIVELHEEPETPPQSAPETAIPPSSSQLPDQVTPTAQEPASQAQPSESEEEPDDETLLLEQLSQEQARALEAAEAATRRGASPPSSPPDISVSLARQAVATKRSTRSTKAAAAAAAAAAAEQPTRASARLTHTRSNSLRSNDTNATGASEKDNEEDNSVSLARAALASPSRRGDTAAASTVETDSSNVKTSTTTTTTPTATAPTVASLKSNLLRLLRTSFSECIPLKSLQTHLDKFPNVVVVVTSRPTPPARAKGGPREYFLSFHATDPSVAPGKVVEVQLYRPHVESLPVVGPGDVVLLQRFQVKAISKKGFGLRTGGESAWAVWEASTLEGKGVGGGENEMMAPQIRGPPVEDWHEYVGYVKTMREWWGLVMGDGKARQKLEGAGRKLVEAGGSGGGGGGK</sequence>
<feature type="compositionally biased region" description="Gly residues" evidence="1">
    <location>
        <begin position="1699"/>
        <end position="1708"/>
    </location>
</feature>
<feature type="compositionally biased region" description="Low complexity" evidence="1">
    <location>
        <begin position="1363"/>
        <end position="1388"/>
    </location>
</feature>
<dbReference type="EMBL" id="JAZGUE010000003">
    <property type="protein sequence ID" value="KAL2268681.1"/>
    <property type="molecule type" value="Genomic_DNA"/>
</dbReference>
<feature type="compositionally biased region" description="Basic and acidic residues" evidence="1">
    <location>
        <begin position="563"/>
        <end position="572"/>
    </location>
</feature>
<organism evidence="3 4">
    <name type="scientific">Remersonia thermophila</name>
    <dbReference type="NCBI Taxonomy" id="72144"/>
    <lineage>
        <taxon>Eukaryota</taxon>
        <taxon>Fungi</taxon>
        <taxon>Dikarya</taxon>
        <taxon>Ascomycota</taxon>
        <taxon>Pezizomycotina</taxon>
        <taxon>Sordariomycetes</taxon>
        <taxon>Sordariomycetidae</taxon>
        <taxon>Sordariales</taxon>
        <taxon>Sordariales incertae sedis</taxon>
        <taxon>Remersonia</taxon>
    </lineage>
</organism>
<feature type="region of interest" description="Disordered" evidence="1">
    <location>
        <begin position="1136"/>
        <end position="1507"/>
    </location>
</feature>
<feature type="compositionally biased region" description="Acidic residues" evidence="1">
    <location>
        <begin position="708"/>
        <end position="736"/>
    </location>
</feature>
<reference evidence="3 4" key="1">
    <citation type="journal article" date="2024" name="Commun. Biol.">
        <title>Comparative genomic analysis of thermophilic fungi reveals convergent evolutionary adaptations and gene losses.</title>
        <authorList>
            <person name="Steindorff A.S."/>
            <person name="Aguilar-Pontes M.V."/>
            <person name="Robinson A.J."/>
            <person name="Andreopoulos B."/>
            <person name="LaButti K."/>
            <person name="Kuo A."/>
            <person name="Mondo S."/>
            <person name="Riley R."/>
            <person name="Otillar R."/>
            <person name="Haridas S."/>
            <person name="Lipzen A."/>
            <person name="Grimwood J."/>
            <person name="Schmutz J."/>
            <person name="Clum A."/>
            <person name="Reid I.D."/>
            <person name="Moisan M.C."/>
            <person name="Butler G."/>
            <person name="Nguyen T.T.M."/>
            <person name="Dewar K."/>
            <person name="Conant G."/>
            <person name="Drula E."/>
            <person name="Henrissat B."/>
            <person name="Hansel C."/>
            <person name="Singer S."/>
            <person name="Hutchinson M.I."/>
            <person name="de Vries R.P."/>
            <person name="Natvig D.O."/>
            <person name="Powell A.J."/>
            <person name="Tsang A."/>
            <person name="Grigoriev I.V."/>
        </authorList>
    </citation>
    <scope>NUCLEOTIDE SEQUENCE [LARGE SCALE GENOMIC DNA]</scope>
    <source>
        <strain evidence="3 4">ATCC 22073</strain>
    </source>
</reference>
<feature type="compositionally biased region" description="Acidic residues" evidence="1">
    <location>
        <begin position="637"/>
        <end position="663"/>
    </location>
</feature>
<feature type="region of interest" description="Disordered" evidence="1">
    <location>
        <begin position="215"/>
        <end position="417"/>
    </location>
</feature>
<dbReference type="Proteomes" id="UP001600064">
    <property type="component" value="Unassembled WGS sequence"/>
</dbReference>
<dbReference type="CDD" id="cd04497">
    <property type="entry name" value="hPOT1_OB1_like"/>
    <property type="match status" value="1"/>
</dbReference>
<feature type="compositionally biased region" description="Basic and acidic residues" evidence="1">
    <location>
        <begin position="1254"/>
        <end position="1263"/>
    </location>
</feature>
<feature type="compositionally biased region" description="Acidic residues" evidence="1">
    <location>
        <begin position="747"/>
        <end position="775"/>
    </location>
</feature>
<feature type="compositionally biased region" description="Low complexity" evidence="1">
    <location>
        <begin position="1338"/>
        <end position="1351"/>
    </location>
</feature>
<dbReference type="InterPro" id="IPR011564">
    <property type="entry name" value="Telomer_end-bd_POT1/Cdc13"/>
</dbReference>
<feature type="compositionally biased region" description="Basic and acidic residues" evidence="1">
    <location>
        <begin position="1051"/>
        <end position="1060"/>
    </location>
</feature>
<dbReference type="RefSeq" id="XP_070867405.1">
    <property type="nucleotide sequence ID" value="XM_071009915.1"/>
</dbReference>
<feature type="compositionally biased region" description="Basic and acidic residues" evidence="1">
    <location>
        <begin position="1145"/>
        <end position="1158"/>
    </location>
</feature>
<feature type="compositionally biased region" description="Low complexity" evidence="1">
    <location>
        <begin position="1495"/>
        <end position="1507"/>
    </location>
</feature>
<feature type="compositionally biased region" description="Acidic residues" evidence="1">
    <location>
        <begin position="1352"/>
        <end position="1362"/>
    </location>
</feature>
<dbReference type="SMART" id="SM00976">
    <property type="entry name" value="Telo_bind"/>
    <property type="match status" value="1"/>
</dbReference>
<dbReference type="Gene3D" id="2.40.50.140">
    <property type="entry name" value="Nucleic acid-binding proteins"/>
    <property type="match status" value="1"/>
</dbReference>
<feature type="compositionally biased region" description="Polar residues" evidence="1">
    <location>
        <begin position="1327"/>
        <end position="1337"/>
    </location>
</feature>
<feature type="compositionally biased region" description="Polar residues" evidence="1">
    <location>
        <begin position="928"/>
        <end position="941"/>
    </location>
</feature>
<feature type="compositionally biased region" description="Low complexity" evidence="1">
    <location>
        <begin position="1016"/>
        <end position="1035"/>
    </location>
</feature>
<dbReference type="InterPro" id="IPR012340">
    <property type="entry name" value="NA-bd_OB-fold"/>
</dbReference>
<feature type="compositionally biased region" description="Polar residues" evidence="1">
    <location>
        <begin position="1482"/>
        <end position="1494"/>
    </location>
</feature>
<feature type="compositionally biased region" description="Basic and acidic residues" evidence="1">
    <location>
        <begin position="943"/>
        <end position="954"/>
    </location>
</feature>
<evidence type="ECO:0000259" key="2">
    <source>
        <dbReference type="SMART" id="SM00976"/>
    </source>
</evidence>
<feature type="compositionally biased region" description="Basic and acidic residues" evidence="1">
    <location>
        <begin position="847"/>
        <end position="858"/>
    </location>
</feature>
<dbReference type="SUPFAM" id="SSF50249">
    <property type="entry name" value="Nucleic acid-binding proteins"/>
    <property type="match status" value="1"/>
</dbReference>
<evidence type="ECO:0000313" key="4">
    <source>
        <dbReference type="Proteomes" id="UP001600064"/>
    </source>
</evidence>
<feature type="compositionally biased region" description="Pro residues" evidence="1">
    <location>
        <begin position="161"/>
        <end position="175"/>
    </location>
</feature>
<gene>
    <name evidence="3" type="ORF">VTJ83DRAFT_3527</name>
</gene>
<feature type="compositionally biased region" description="Acidic residues" evidence="1">
    <location>
        <begin position="873"/>
        <end position="883"/>
    </location>
</feature>
<comment type="caution">
    <text evidence="3">The sequence shown here is derived from an EMBL/GenBank/DDBJ whole genome shotgun (WGS) entry which is preliminary data.</text>
</comment>
<feature type="compositionally biased region" description="Pro residues" evidence="1">
    <location>
        <begin position="349"/>
        <end position="362"/>
    </location>
</feature>
<feature type="compositionally biased region" description="Acidic residues" evidence="1">
    <location>
        <begin position="680"/>
        <end position="698"/>
    </location>
</feature>
<feature type="compositionally biased region" description="Low complexity" evidence="1">
    <location>
        <begin position="240"/>
        <end position="253"/>
    </location>
</feature>
<feature type="compositionally biased region" description="Basic and acidic residues" evidence="1">
    <location>
        <begin position="140"/>
        <end position="152"/>
    </location>
</feature>
<feature type="compositionally biased region" description="Basic and acidic residues" evidence="1">
    <location>
        <begin position="380"/>
        <end position="390"/>
    </location>
</feature>
<name>A0ABR4DE93_9PEZI</name>
<feature type="compositionally biased region" description="Polar residues" evidence="1">
    <location>
        <begin position="1242"/>
        <end position="1251"/>
    </location>
</feature>
<feature type="region of interest" description="Disordered" evidence="1">
    <location>
        <begin position="563"/>
        <end position="1104"/>
    </location>
</feature>
<feature type="compositionally biased region" description="Low complexity" evidence="1">
    <location>
        <begin position="897"/>
        <end position="910"/>
    </location>
</feature>